<dbReference type="AlphaFoldDB" id="A0A857GN69"/>
<reference evidence="1 2" key="1">
    <citation type="submission" date="2017-10" db="EMBL/GenBank/DDBJ databases">
        <title>Coral associated bacteria.</title>
        <authorList>
            <person name="Wang X."/>
        </authorList>
    </citation>
    <scope>NUCLEOTIDE SEQUENCE [LARGE SCALE GENOMIC DNA]</scope>
    <source>
        <strain evidence="1 2">SCSIO 43005</strain>
    </source>
</reference>
<dbReference type="EMBL" id="CP024621">
    <property type="protein sequence ID" value="QHD50057.1"/>
    <property type="molecule type" value="Genomic_DNA"/>
</dbReference>
<dbReference type="KEGG" id="hmd:CTT34_10330"/>
<proteinExistence type="predicted"/>
<protein>
    <submittedName>
        <fullName evidence="1">Uncharacterized protein</fullName>
    </submittedName>
</protein>
<gene>
    <name evidence="1" type="ORF">CTT34_10330</name>
</gene>
<organism evidence="1 2">
    <name type="scientific">Vreelandella aquamarina</name>
    <dbReference type="NCBI Taxonomy" id="77097"/>
    <lineage>
        <taxon>Bacteria</taxon>
        <taxon>Pseudomonadati</taxon>
        <taxon>Pseudomonadota</taxon>
        <taxon>Gammaproteobacteria</taxon>
        <taxon>Oceanospirillales</taxon>
        <taxon>Halomonadaceae</taxon>
        <taxon>Vreelandella</taxon>
    </lineage>
</organism>
<sequence length="111" mass="12494">MLEYDLRASGKETKMAAIAAKLGMSKQAERPDADERTLFWLDTYWLAARGRPHTHGIPLPLPPLDIIDLIEKLELPAESDEAVAVICAMDDAWIRWKDSQQKKPSKTKAAH</sequence>
<dbReference type="Proteomes" id="UP000463949">
    <property type="component" value="Chromosome"/>
</dbReference>
<evidence type="ECO:0000313" key="2">
    <source>
        <dbReference type="Proteomes" id="UP000463949"/>
    </source>
</evidence>
<evidence type="ECO:0000313" key="1">
    <source>
        <dbReference type="EMBL" id="QHD50057.1"/>
    </source>
</evidence>
<name>A0A857GN69_9GAMM</name>
<accession>A0A857GN69</accession>